<comment type="pathway">
    <text evidence="2">Glycan metabolism; L-arabinan degradation.</text>
</comment>
<proteinExistence type="inferred from homology"/>
<feature type="transmembrane region" description="Helical" evidence="6">
    <location>
        <begin position="467"/>
        <end position="491"/>
    </location>
</feature>
<gene>
    <name evidence="8" type="ORF">KCU98_g175</name>
</gene>
<dbReference type="SMART" id="SM00813">
    <property type="entry name" value="Alpha-L-AF_C"/>
    <property type="match status" value="1"/>
</dbReference>
<feature type="transmembrane region" description="Helical" evidence="6">
    <location>
        <begin position="512"/>
        <end position="537"/>
    </location>
</feature>
<protein>
    <recommendedName>
        <fullName evidence="4">non-reducing end alpha-L-arabinofuranosidase</fullName>
        <ecNumber evidence="4">3.2.1.55</ecNumber>
    </recommendedName>
</protein>
<accession>A0A9P8K0H2</accession>
<evidence type="ECO:0000256" key="3">
    <source>
        <dbReference type="ARBA" id="ARBA00007186"/>
    </source>
</evidence>
<feature type="domain" description="Alpha-L-arabinofuranosidase C-terminal" evidence="7">
    <location>
        <begin position="1320"/>
        <end position="1496"/>
    </location>
</feature>
<dbReference type="PANTHER" id="PTHR21329">
    <property type="entry name" value="PHOSPHATIDYLINOSITOL N-ACETYLGLUCOSAMINYLTRANSFERASE SUBUNIT Q-RELATED"/>
    <property type="match status" value="1"/>
</dbReference>
<dbReference type="InterPro" id="IPR013780">
    <property type="entry name" value="Glyco_hydro_b"/>
</dbReference>
<reference evidence="8" key="1">
    <citation type="journal article" date="2021" name="J Fungi (Basel)">
        <title>Virulence traits and population genomics of the black yeast Aureobasidium melanogenum.</title>
        <authorList>
            <person name="Cernosa A."/>
            <person name="Sun X."/>
            <person name="Gostincar C."/>
            <person name="Fang C."/>
            <person name="Gunde-Cimerman N."/>
            <person name="Song Z."/>
        </authorList>
    </citation>
    <scope>NUCLEOTIDE SEQUENCE</scope>
    <source>
        <strain evidence="8">EXF-9298</strain>
    </source>
</reference>
<dbReference type="Proteomes" id="UP000729357">
    <property type="component" value="Unassembled WGS sequence"/>
</dbReference>
<dbReference type="Pfam" id="PF22848">
    <property type="entry name" value="ASD1_dom"/>
    <property type="match status" value="1"/>
</dbReference>
<comment type="caution">
    <text evidence="8">The sequence shown here is derived from an EMBL/GenBank/DDBJ whole genome shotgun (WGS) entry which is preliminary data.</text>
</comment>
<dbReference type="Gene3D" id="2.60.40.1180">
    <property type="entry name" value="Golgi alpha-mannosidase II"/>
    <property type="match status" value="1"/>
</dbReference>
<comment type="similarity">
    <text evidence="3">Belongs to the glycosyl hydrolase 51 family.</text>
</comment>
<comment type="catalytic activity">
    <reaction evidence="1">
        <text>Hydrolysis of terminal non-reducing alpha-L-arabinofuranoside residues in alpha-L-arabinosides.</text>
        <dbReference type="EC" id="3.2.1.55"/>
    </reaction>
</comment>
<dbReference type="PANTHER" id="PTHR21329:SF3">
    <property type="entry name" value="PHOSPHATIDYLINOSITOL N-ACETYLGLUCOSAMINYLTRANSFERASE SUBUNIT Q"/>
    <property type="match status" value="1"/>
</dbReference>
<keyword evidence="9" id="KW-1185">Reference proteome</keyword>
<dbReference type="Pfam" id="PF05024">
    <property type="entry name" value="Gpi1"/>
    <property type="match status" value="1"/>
</dbReference>
<dbReference type="EC" id="3.2.1.55" evidence="4"/>
<evidence type="ECO:0000256" key="6">
    <source>
        <dbReference type="SAM" id="Phobius"/>
    </source>
</evidence>
<evidence type="ECO:0000313" key="9">
    <source>
        <dbReference type="Proteomes" id="UP000729357"/>
    </source>
</evidence>
<name>A0A9P8K0H2_AURME</name>
<keyword evidence="5 8" id="KW-0378">Hydrolase</keyword>
<dbReference type="Pfam" id="PF06964">
    <property type="entry name" value="Alpha-L-AF_C"/>
    <property type="match status" value="1"/>
</dbReference>
<evidence type="ECO:0000259" key="7">
    <source>
        <dbReference type="SMART" id="SM00813"/>
    </source>
</evidence>
<dbReference type="InterPro" id="IPR007720">
    <property type="entry name" value="PigQ/GPI1"/>
</dbReference>
<dbReference type="InterPro" id="IPR017853">
    <property type="entry name" value="GH"/>
</dbReference>
<feature type="transmembrane region" description="Helical" evidence="6">
    <location>
        <begin position="347"/>
        <end position="365"/>
    </location>
</feature>
<reference evidence="8" key="2">
    <citation type="submission" date="2021-08" db="EMBL/GenBank/DDBJ databases">
        <authorList>
            <person name="Gostincar C."/>
            <person name="Sun X."/>
            <person name="Song Z."/>
            <person name="Gunde-Cimerman N."/>
        </authorList>
    </citation>
    <scope>NUCLEOTIDE SEQUENCE</scope>
    <source>
        <strain evidence="8">EXF-9298</strain>
    </source>
</reference>
<feature type="transmembrane region" description="Helical" evidence="6">
    <location>
        <begin position="435"/>
        <end position="455"/>
    </location>
</feature>
<feature type="non-terminal residue" evidence="8">
    <location>
        <position position="1517"/>
    </location>
</feature>
<dbReference type="GO" id="GO:0005783">
    <property type="term" value="C:endoplasmic reticulum"/>
    <property type="evidence" value="ECO:0007669"/>
    <property type="project" value="TreeGrafter"/>
</dbReference>
<sequence>MIAPNGLMRIFWPTDIARSEKPGVIVGWRNSELDMVVVTILFEVDARNVDNALRVGNLFRGSPHPIDRIIDRCGRVPLQVLGTLNPERAPSLTFNPSSIQVYYTPRCAIPQVHCPGEPSMSLQVVTFDRPNPYSMQYLSLTPISLTLSDAQERAGKTQVGGFGAEEAADKARKQQLVDKLRMHTVVHHARTSKEIALPVILNQINCSYEIDELMRKNIGFVGQGRSRRSMSVSERMAESAADLWDYTRYGIHHAFFAYVYPVITQLLVMALIGHRVAGEAWLRILEWRLLPDAAALKDISATAQQIDIRLQQFCYWPIQYLTLRKRRTDWGSVTNSHPEYIRFYNSLWLVANDIIIGIAIGSYIIENSGYVAGQVESVVDCWFIDGLRRMLKWLMHYPAGLKLNSDLAQFLGDLFIWIIDYWAECMTSIRPLLPHVIQVIGFSSFAGASMPISLFSDLLSILTIHVYAFYIASARIYNWQLTIMVSLFHLFRGKKRNVLRNRIDSCDYDLDQLLLGTILFTLLTFLLPTVGVFYATFAGARMGIIAFKAALDTWLACLNHFPLFALMLRIKDSQRLPGMSRPTACAVAPTAHIQLQSVPLAFSETFSQYAQLAYRIRKHYLSPSVFLCLFTGQFVPPIHRKSLYSLQYSMLPAKRIPITELWRKLMDGNEVQNPQANGNVSSSLSRRAISVVDHDPHLAVMCGFPSPHLGSPGSRLPQSSPPPLSLVDPPSSLQTYAATGGAHAILRDTHSRYACTIDSLVFRHSSKTKMLVLTTLIFAGVGVVGARRLPHLAPRQFNNDTALSSSLPSYQAYINATRNDNSPVALHIDTLDRSKRNATSPYLYGIMHELIELNQDINHSGDGGIYAEMIANRAFQGSNAIISTLDGYVGTYVTESENPVVPFDPVMTAWAPIGEGVRMTLDILHPLSDALRTSLQIDFPLNATGEVGFQNFGWWGFDVHPQQYNASLFYLNNYPRDTQGNASDITVSFRSNVTGETWASSTFKNVTPTYIDFKQLETTLHPNVTAPDANNTFAITFDGAQVAGQTFYFNLISVFPETFKGYKNGLRPDIAQGFYDLNPQFLRFPGGNNLEGYSPAQRWKWWETLGPLQDRPGRVGDWNYYNTQGLGLLEYLEWTEAMEIEPVLAVYAGFSLDVYGQNGASYPPEQMPEILQEALDELEYCMGDNSTKWGARRIADGHPEPFKINFVEIGNEDWFSVTYPYRFQIMYDGLKKAYPDITYISTAFNENAAHYNISIPEGNMWDWHGYQEPSWFLANFNLWDNWQQETNNTNVTVLLGEYSVIQIDTPSGVVNYSYPIDVHVQYPRLLSAIAEGVYALGAERNPHTVRMSSYAPSLQNRNFTNWTPDMISYDALHDNTVLSASYWQQWLFAHYRGTETLPVTATEGQLNPLFWAASIDEEKNAVYLKVINTLNSTVPMSVNIPSAYSGVNGTSITASDLNSYNYVGNKTEVIPRPAEIESSASSENGSAWSWDVPKYSITISELYIKVMFCLGHFETVN</sequence>
<dbReference type="InterPro" id="IPR010720">
    <property type="entry name" value="Alpha-L-AF_C"/>
</dbReference>
<feature type="transmembrane region" description="Helical" evidence="6">
    <location>
        <begin position="255"/>
        <end position="273"/>
    </location>
</feature>
<evidence type="ECO:0000256" key="1">
    <source>
        <dbReference type="ARBA" id="ARBA00001462"/>
    </source>
</evidence>
<dbReference type="GO" id="GO:0016020">
    <property type="term" value="C:membrane"/>
    <property type="evidence" value="ECO:0007669"/>
    <property type="project" value="InterPro"/>
</dbReference>
<dbReference type="SUPFAM" id="SSF51445">
    <property type="entry name" value="(Trans)glycosidases"/>
    <property type="match status" value="1"/>
</dbReference>
<keyword evidence="6" id="KW-1133">Transmembrane helix</keyword>
<dbReference type="GO" id="GO:0046556">
    <property type="term" value="F:alpha-L-arabinofuranosidase activity"/>
    <property type="evidence" value="ECO:0007669"/>
    <property type="project" value="UniProtKB-EC"/>
</dbReference>
<evidence type="ECO:0000256" key="2">
    <source>
        <dbReference type="ARBA" id="ARBA00004834"/>
    </source>
</evidence>
<evidence type="ECO:0000256" key="5">
    <source>
        <dbReference type="ARBA" id="ARBA00022801"/>
    </source>
</evidence>
<evidence type="ECO:0000313" key="8">
    <source>
        <dbReference type="EMBL" id="KAG9991614.1"/>
    </source>
</evidence>
<dbReference type="GO" id="GO:0046373">
    <property type="term" value="P:L-arabinose metabolic process"/>
    <property type="evidence" value="ECO:0007669"/>
    <property type="project" value="InterPro"/>
</dbReference>
<keyword evidence="6" id="KW-0812">Transmembrane</keyword>
<evidence type="ECO:0000256" key="4">
    <source>
        <dbReference type="ARBA" id="ARBA00012670"/>
    </source>
</evidence>
<organism evidence="8 9">
    <name type="scientific">Aureobasidium melanogenum</name>
    <name type="common">Aureobasidium pullulans var. melanogenum</name>
    <dbReference type="NCBI Taxonomy" id="46634"/>
    <lineage>
        <taxon>Eukaryota</taxon>
        <taxon>Fungi</taxon>
        <taxon>Dikarya</taxon>
        <taxon>Ascomycota</taxon>
        <taxon>Pezizomycotina</taxon>
        <taxon>Dothideomycetes</taxon>
        <taxon>Dothideomycetidae</taxon>
        <taxon>Dothideales</taxon>
        <taxon>Saccotheciaceae</taxon>
        <taxon>Aureobasidium</taxon>
    </lineage>
</organism>
<dbReference type="InterPro" id="IPR055235">
    <property type="entry name" value="ASD1_cat"/>
</dbReference>
<feature type="transmembrane region" description="Helical" evidence="6">
    <location>
        <begin position="407"/>
        <end position="423"/>
    </location>
</feature>
<dbReference type="EMBL" id="JAHFXS010000001">
    <property type="protein sequence ID" value="KAG9991614.1"/>
    <property type="molecule type" value="Genomic_DNA"/>
</dbReference>
<dbReference type="Gene3D" id="3.20.20.80">
    <property type="entry name" value="Glycosidases"/>
    <property type="match status" value="1"/>
</dbReference>
<dbReference type="GO" id="GO:0006506">
    <property type="term" value="P:GPI anchor biosynthetic process"/>
    <property type="evidence" value="ECO:0007669"/>
    <property type="project" value="InterPro"/>
</dbReference>
<keyword evidence="6" id="KW-0472">Membrane</keyword>